<gene>
    <name evidence="3" type="ORF">COA96_04670</name>
</gene>
<dbReference type="Proteomes" id="UP000218327">
    <property type="component" value="Unassembled WGS sequence"/>
</dbReference>
<feature type="transmembrane region" description="Helical" evidence="1">
    <location>
        <begin position="36"/>
        <end position="58"/>
    </location>
</feature>
<dbReference type="Pfam" id="PF20349">
    <property type="entry name" value="DUF6644"/>
    <property type="match status" value="1"/>
</dbReference>
<dbReference type="EMBL" id="NVVJ01000010">
    <property type="protein sequence ID" value="PCJ26616.1"/>
    <property type="molecule type" value="Genomic_DNA"/>
</dbReference>
<organism evidence="3 4">
    <name type="scientific">SAR86 cluster bacterium</name>
    <dbReference type="NCBI Taxonomy" id="2030880"/>
    <lineage>
        <taxon>Bacteria</taxon>
        <taxon>Pseudomonadati</taxon>
        <taxon>Pseudomonadota</taxon>
        <taxon>Gammaproteobacteria</taxon>
        <taxon>SAR86 cluster</taxon>
    </lineage>
</organism>
<keyword evidence="1" id="KW-0472">Membrane</keyword>
<evidence type="ECO:0000259" key="2">
    <source>
        <dbReference type="Pfam" id="PF20349"/>
    </source>
</evidence>
<protein>
    <recommendedName>
        <fullName evidence="2">DUF6644 domain-containing protein</fullName>
    </recommendedName>
</protein>
<comment type="caution">
    <text evidence="3">The sequence shown here is derived from an EMBL/GenBank/DDBJ whole genome shotgun (WGS) entry which is preliminary data.</text>
</comment>
<keyword evidence="1" id="KW-0812">Transmembrane</keyword>
<feature type="transmembrane region" description="Helical" evidence="1">
    <location>
        <begin position="100"/>
        <end position="119"/>
    </location>
</feature>
<name>A0A2A5B6E8_9GAMM</name>
<sequence length="190" mass="21583">MNQFVYDIAIWLDDTAWSTLLHESYYMYNWVESTHVLTLILCLGMLFLIDLRMLGYALPNVPASNIANRLNIPMLVGFGIMIITGALLFYAVPVRSTQSVWFRVKMLLLVGCAINAYLFHKRMNESVSSWDNDARAPSRIRLGAILSLVFWSLVVICGRFIAYDWFDCEYTSVGSLSQVLSGCIDGQARF</sequence>
<evidence type="ECO:0000256" key="1">
    <source>
        <dbReference type="SAM" id="Phobius"/>
    </source>
</evidence>
<reference evidence="4" key="1">
    <citation type="submission" date="2017-08" db="EMBL/GenBank/DDBJ databases">
        <title>A dynamic microbial community with high functional redundancy inhabits the cold, oxic subseafloor aquifer.</title>
        <authorList>
            <person name="Tully B.J."/>
            <person name="Wheat C.G."/>
            <person name="Glazer B.T."/>
            <person name="Huber J.A."/>
        </authorList>
    </citation>
    <scope>NUCLEOTIDE SEQUENCE [LARGE SCALE GENOMIC DNA]</scope>
</reference>
<feature type="transmembrane region" description="Helical" evidence="1">
    <location>
        <begin position="70"/>
        <end position="94"/>
    </location>
</feature>
<dbReference type="InterPro" id="IPR046586">
    <property type="entry name" value="DUF6644"/>
</dbReference>
<feature type="transmembrane region" description="Helical" evidence="1">
    <location>
        <begin position="140"/>
        <end position="162"/>
    </location>
</feature>
<accession>A0A2A5B6E8</accession>
<proteinExistence type="predicted"/>
<dbReference type="AlphaFoldDB" id="A0A2A5B6E8"/>
<keyword evidence="1" id="KW-1133">Transmembrane helix</keyword>
<evidence type="ECO:0000313" key="3">
    <source>
        <dbReference type="EMBL" id="PCJ26616.1"/>
    </source>
</evidence>
<evidence type="ECO:0000313" key="4">
    <source>
        <dbReference type="Proteomes" id="UP000218327"/>
    </source>
</evidence>
<feature type="domain" description="DUF6644" evidence="2">
    <location>
        <begin position="30"/>
        <end position="163"/>
    </location>
</feature>